<dbReference type="InterPro" id="IPR000873">
    <property type="entry name" value="AMP-dep_synth/lig_dom"/>
</dbReference>
<evidence type="ECO:0000256" key="4">
    <source>
        <dbReference type="ARBA" id="ARBA00022840"/>
    </source>
</evidence>
<sequence>MSSTRSSEITLPSLLGGAWKLSRDLPRMAGQLPSLINLSPSRKWTIGKAFAKAAAAHPDRPFLRMGSSIHTYGECNRRANRWAAVLADNGVGRGDVVAVMARNSVEVVIAVLATVKLGAIAGMVNYNQTGEVLDHSLGLLAPPGETRRGARVLITDGTCDGNLATASAQAVPPTRLTFADLDATGNDLAVADPAVNANPAVTAALPADIPAFYIFTSGTTGYPKASIMSHSRWHFVMAGMGAAIRLRSDDVMYCALPLYHNNALTVSFGAVLGAGACLAIGEKFSASRFFDDIIANDATAFCYIGELCRYLLAVEPKPTDRAHRVRLAAGNGLRPDIWDEFQQRFGIERIMEFYGASESNIGFVNLFGQRKTVGFSPLPHAIVEVDVTTGEPLRDARGRCRRVKKGEPGLLLGRILPVARLDGYTDPAATEKKIVRDVFRRGDAYFNTGDLVYSQGYGHIGFADRLGDTFRWKGENVATTEVENVLNGVDGIAESVVYGVAVPGADGRAGMAAVVVGDDLDWEGLARAVRAKLPSYAVPLFVRVVPELEHTSTFKARRVELREEGYSRIGDDEVRVLDGDAGYVPFYPEFVSNLTAGRR</sequence>
<evidence type="ECO:0000313" key="7">
    <source>
        <dbReference type="EMBL" id="GAB09947.1"/>
    </source>
</evidence>
<evidence type="ECO:0000313" key="8">
    <source>
        <dbReference type="Proteomes" id="UP000035088"/>
    </source>
</evidence>
<keyword evidence="4" id="KW-0067">ATP-binding</keyword>
<dbReference type="PANTHER" id="PTHR43107">
    <property type="entry name" value="LONG-CHAIN FATTY ACID TRANSPORT PROTEIN"/>
    <property type="match status" value="1"/>
</dbReference>
<dbReference type="InterPro" id="IPR042099">
    <property type="entry name" value="ANL_N_sf"/>
</dbReference>
<proteinExistence type="inferred from homology"/>
<dbReference type="OrthoDB" id="4363623at2"/>
<dbReference type="RefSeq" id="WP_007322022.1">
    <property type="nucleotide sequence ID" value="NZ_BAEE01000050.1"/>
</dbReference>
<dbReference type="GO" id="GO:0004467">
    <property type="term" value="F:long-chain fatty acid-CoA ligase activity"/>
    <property type="evidence" value="ECO:0007669"/>
    <property type="project" value="TreeGrafter"/>
</dbReference>
<accession>G7H272</accession>
<evidence type="ECO:0000259" key="6">
    <source>
        <dbReference type="Pfam" id="PF13193"/>
    </source>
</evidence>
<keyword evidence="3" id="KW-0547">Nucleotide-binding</keyword>
<dbReference type="PANTHER" id="PTHR43107:SF15">
    <property type="entry name" value="FATTY ACID TRANSPORT PROTEIN 3, ISOFORM A"/>
    <property type="match status" value="1"/>
</dbReference>
<dbReference type="FunFam" id="3.30.300.30:FF:000002">
    <property type="entry name" value="Long-chain fatty acid transport protein 1"/>
    <property type="match status" value="1"/>
</dbReference>
<dbReference type="GO" id="GO:0005524">
    <property type="term" value="F:ATP binding"/>
    <property type="evidence" value="ECO:0007669"/>
    <property type="project" value="UniProtKB-KW"/>
</dbReference>
<feature type="domain" description="AMP-binding enzyme C-terminal" evidence="6">
    <location>
        <begin position="481"/>
        <end position="555"/>
    </location>
</feature>
<dbReference type="Pfam" id="PF00501">
    <property type="entry name" value="AMP-binding"/>
    <property type="match status" value="1"/>
</dbReference>
<dbReference type="Gene3D" id="3.40.50.12780">
    <property type="entry name" value="N-terminal domain of ligase-like"/>
    <property type="match status" value="1"/>
</dbReference>
<dbReference type="PROSITE" id="PS00455">
    <property type="entry name" value="AMP_BINDING"/>
    <property type="match status" value="1"/>
</dbReference>
<organism evidence="7 8">
    <name type="scientific">Gordonia araii NBRC 100433</name>
    <dbReference type="NCBI Taxonomy" id="1073574"/>
    <lineage>
        <taxon>Bacteria</taxon>
        <taxon>Bacillati</taxon>
        <taxon>Actinomycetota</taxon>
        <taxon>Actinomycetes</taxon>
        <taxon>Mycobacteriales</taxon>
        <taxon>Gordoniaceae</taxon>
        <taxon>Gordonia</taxon>
    </lineage>
</organism>
<keyword evidence="8" id="KW-1185">Reference proteome</keyword>
<evidence type="ECO:0000259" key="5">
    <source>
        <dbReference type="Pfam" id="PF00501"/>
    </source>
</evidence>
<dbReference type="Gene3D" id="3.30.300.30">
    <property type="match status" value="1"/>
</dbReference>
<dbReference type="InterPro" id="IPR020845">
    <property type="entry name" value="AMP-binding_CS"/>
</dbReference>
<gene>
    <name evidence="7" type="ORF">GOARA_050_00090</name>
</gene>
<reference evidence="7 8" key="1">
    <citation type="submission" date="2011-11" db="EMBL/GenBank/DDBJ databases">
        <title>Whole genome shotgun sequence of Gordonia araii NBRC 100433.</title>
        <authorList>
            <person name="Yoshida Y."/>
            <person name="Hosoyama A."/>
            <person name="Tsuchikane K."/>
            <person name="Katsumata H."/>
            <person name="Yamazaki S."/>
            <person name="Fujita N."/>
        </authorList>
    </citation>
    <scope>NUCLEOTIDE SEQUENCE [LARGE SCALE GENOMIC DNA]</scope>
    <source>
        <strain evidence="7 8">NBRC 100433</strain>
    </source>
</reference>
<dbReference type="SUPFAM" id="SSF56801">
    <property type="entry name" value="Acetyl-CoA synthetase-like"/>
    <property type="match status" value="1"/>
</dbReference>
<dbReference type="InterPro" id="IPR045851">
    <property type="entry name" value="AMP-bd_C_sf"/>
</dbReference>
<dbReference type="AlphaFoldDB" id="G7H272"/>
<keyword evidence="2 7" id="KW-0436">Ligase</keyword>
<evidence type="ECO:0000256" key="1">
    <source>
        <dbReference type="ARBA" id="ARBA00006432"/>
    </source>
</evidence>
<feature type="domain" description="AMP-dependent synthetase/ligase" evidence="5">
    <location>
        <begin position="50"/>
        <end position="395"/>
    </location>
</feature>
<dbReference type="STRING" id="1073574.GOARA_050_00090"/>
<dbReference type="Pfam" id="PF13193">
    <property type="entry name" value="AMP-binding_C"/>
    <property type="match status" value="1"/>
</dbReference>
<dbReference type="EMBL" id="BAEE01000050">
    <property type="protein sequence ID" value="GAB09947.1"/>
    <property type="molecule type" value="Genomic_DNA"/>
</dbReference>
<dbReference type="GO" id="GO:0044539">
    <property type="term" value="P:long-chain fatty acid import into cell"/>
    <property type="evidence" value="ECO:0007669"/>
    <property type="project" value="TreeGrafter"/>
</dbReference>
<evidence type="ECO:0000256" key="2">
    <source>
        <dbReference type="ARBA" id="ARBA00022598"/>
    </source>
</evidence>
<comment type="caution">
    <text evidence="7">The sequence shown here is derived from an EMBL/GenBank/DDBJ whole genome shotgun (WGS) entry which is preliminary data.</text>
</comment>
<evidence type="ECO:0000256" key="3">
    <source>
        <dbReference type="ARBA" id="ARBA00022741"/>
    </source>
</evidence>
<dbReference type="Proteomes" id="UP000035088">
    <property type="component" value="Unassembled WGS sequence"/>
</dbReference>
<comment type="similarity">
    <text evidence="1">Belongs to the ATP-dependent AMP-binding enzyme family.</text>
</comment>
<name>G7H272_9ACTN</name>
<dbReference type="InterPro" id="IPR025110">
    <property type="entry name" value="AMP-bd_C"/>
</dbReference>
<dbReference type="NCBIfam" id="NF006134">
    <property type="entry name" value="PRK08279.1"/>
    <property type="match status" value="1"/>
</dbReference>
<dbReference type="GO" id="GO:0005324">
    <property type="term" value="F:long-chain fatty acid transmembrane transporter activity"/>
    <property type="evidence" value="ECO:0007669"/>
    <property type="project" value="TreeGrafter"/>
</dbReference>
<protein>
    <submittedName>
        <fullName evidence="7">Putative fatty-acid--CoA ligase</fullName>
    </submittedName>
</protein>
<dbReference type="GO" id="GO:0005886">
    <property type="term" value="C:plasma membrane"/>
    <property type="evidence" value="ECO:0007669"/>
    <property type="project" value="TreeGrafter"/>
</dbReference>